<name>A0ABX7QHA4_9FLAO</name>
<reference evidence="1 2" key="1">
    <citation type="submission" date="2021-03" db="EMBL/GenBank/DDBJ databases">
        <title>Flavobacterium kribbensis sp. nov, an endophytic bacteria, isolated from soybean.</title>
        <authorList>
            <person name="Lee J."/>
            <person name="Seo J."/>
        </authorList>
    </citation>
    <scope>NUCLEOTIDE SEQUENCE [LARGE SCALE GENOMIC DNA]</scope>
    <source>
        <strain evidence="1 2">BB8</strain>
    </source>
</reference>
<dbReference type="Proteomes" id="UP000663440">
    <property type="component" value="Chromosome"/>
</dbReference>
<evidence type="ECO:0000313" key="2">
    <source>
        <dbReference type="Proteomes" id="UP000663440"/>
    </source>
</evidence>
<dbReference type="RefSeq" id="WP_207297609.1">
    <property type="nucleotide sequence ID" value="NZ_CP071448.1"/>
</dbReference>
<dbReference type="Pfam" id="PF19446">
    <property type="entry name" value="DUF5984"/>
    <property type="match status" value="1"/>
</dbReference>
<sequence length="270" mass="32730">MINFKLKNVEKIVPIGEKPNAYLSWFWLTDGELWLKFGEHTLYEYSQEALEHFESLTPYNDYYIVRFLEDFTALFENINESIPDDFYRLTQNLNHVKDHAQKWLDLFETEEEQIMDSYRDKHYTILSWIYDRSFDSGHLIGGPLFSFFRCKNKIRIVWETDYVLKNGINLWTAKDGSFEMSFSDFIKEIKKFGIEFFEAMDKQIQFTISKEWEDIQIDKIKLISEHNERKLEFYKNLSLLEQKETEKTNWKEIDKLYKQMTNDLQIKSKL</sequence>
<organism evidence="1 2">
    <name type="scientific">Flavobacterium endoglycinae</name>
    <dbReference type="NCBI Taxonomy" id="2816357"/>
    <lineage>
        <taxon>Bacteria</taxon>
        <taxon>Pseudomonadati</taxon>
        <taxon>Bacteroidota</taxon>
        <taxon>Flavobacteriia</taxon>
        <taxon>Flavobacteriales</taxon>
        <taxon>Flavobacteriaceae</taxon>
        <taxon>Flavobacterium</taxon>
    </lineage>
</organism>
<keyword evidence="2" id="KW-1185">Reference proteome</keyword>
<dbReference type="EMBL" id="CP071448">
    <property type="protein sequence ID" value="QSW90452.1"/>
    <property type="molecule type" value="Genomic_DNA"/>
</dbReference>
<gene>
    <name evidence="1" type="ORF">J0383_06485</name>
</gene>
<dbReference type="InterPro" id="IPR046026">
    <property type="entry name" value="DUF5984"/>
</dbReference>
<accession>A0ABX7QHA4</accession>
<evidence type="ECO:0000313" key="1">
    <source>
        <dbReference type="EMBL" id="QSW90452.1"/>
    </source>
</evidence>
<evidence type="ECO:0008006" key="3">
    <source>
        <dbReference type="Google" id="ProtNLM"/>
    </source>
</evidence>
<proteinExistence type="predicted"/>
<protein>
    <recommendedName>
        <fullName evidence="3">DUF4240 domain-containing protein</fullName>
    </recommendedName>
</protein>